<gene>
    <name evidence="2" type="ORF">Q5Y73_08470</name>
</gene>
<evidence type="ECO:0000313" key="3">
    <source>
        <dbReference type="Proteomes" id="UP001231941"/>
    </source>
</evidence>
<feature type="transmembrane region" description="Helical" evidence="1">
    <location>
        <begin position="202"/>
        <end position="223"/>
    </location>
</feature>
<dbReference type="Pfam" id="PF12679">
    <property type="entry name" value="ABC2_membrane_2"/>
    <property type="match status" value="1"/>
</dbReference>
<keyword evidence="1" id="KW-0472">Membrane</keyword>
<accession>A0ABT9IY18</accession>
<dbReference type="RefSeq" id="WP_305991426.1">
    <property type="nucleotide sequence ID" value="NZ_JAVAMP010000002.1"/>
</dbReference>
<keyword evidence="1" id="KW-1133">Transmembrane helix</keyword>
<dbReference type="EMBL" id="JAVAMP010000002">
    <property type="protein sequence ID" value="MDP5274138.1"/>
    <property type="molecule type" value="Genomic_DNA"/>
</dbReference>
<dbReference type="Proteomes" id="UP001231941">
    <property type="component" value="Unassembled WGS sequence"/>
</dbReference>
<feature type="transmembrane region" description="Helical" evidence="1">
    <location>
        <begin position="12"/>
        <end position="35"/>
    </location>
</feature>
<keyword evidence="1" id="KW-0812">Transmembrane</keyword>
<dbReference type="PANTHER" id="PTHR37305:SF1">
    <property type="entry name" value="MEMBRANE PROTEIN"/>
    <property type="match status" value="1"/>
</dbReference>
<protein>
    <submittedName>
        <fullName evidence="2">ABC transporter permease subunit</fullName>
    </submittedName>
</protein>
<comment type="caution">
    <text evidence="2">The sequence shown here is derived from an EMBL/GenBank/DDBJ whole genome shotgun (WGS) entry which is preliminary data.</text>
</comment>
<dbReference type="PANTHER" id="PTHR37305">
    <property type="entry name" value="INTEGRAL MEMBRANE PROTEIN-RELATED"/>
    <property type="match status" value="1"/>
</dbReference>
<feature type="transmembrane region" description="Helical" evidence="1">
    <location>
        <begin position="255"/>
        <end position="276"/>
    </location>
</feature>
<feature type="transmembrane region" description="Helical" evidence="1">
    <location>
        <begin position="344"/>
        <end position="365"/>
    </location>
</feature>
<keyword evidence="3" id="KW-1185">Reference proteome</keyword>
<feature type="transmembrane region" description="Helical" evidence="1">
    <location>
        <begin position="288"/>
        <end position="306"/>
    </location>
</feature>
<evidence type="ECO:0000313" key="2">
    <source>
        <dbReference type="EMBL" id="MDP5274138.1"/>
    </source>
</evidence>
<organism evidence="2 3">
    <name type="scientific">Chengkuizengella axinellae</name>
    <dbReference type="NCBI Taxonomy" id="3064388"/>
    <lineage>
        <taxon>Bacteria</taxon>
        <taxon>Bacillati</taxon>
        <taxon>Bacillota</taxon>
        <taxon>Bacilli</taxon>
        <taxon>Bacillales</taxon>
        <taxon>Paenibacillaceae</taxon>
        <taxon>Chengkuizengella</taxon>
    </lineage>
</organism>
<feature type="transmembrane region" description="Helical" evidence="1">
    <location>
        <begin position="150"/>
        <end position="175"/>
    </location>
</feature>
<proteinExistence type="predicted"/>
<name>A0ABT9IY18_9BACL</name>
<evidence type="ECO:0000256" key="1">
    <source>
        <dbReference type="SAM" id="Phobius"/>
    </source>
</evidence>
<reference evidence="2 3" key="1">
    <citation type="submission" date="2023-08" db="EMBL/GenBank/DDBJ databases">
        <authorList>
            <person name="Park J.-S."/>
        </authorList>
    </citation>
    <scope>NUCLEOTIDE SEQUENCE [LARGE SCALE GENOMIC DNA]</scope>
    <source>
        <strain evidence="2 3">2205SS18-9</strain>
    </source>
</reference>
<sequence>MRSLFKFELYKIFTQKSVWITFLIIFIGLPLLMMFSSSQSIGVTKEHTKAAYEKLEGDLSKERITKLQEELNEMDVSSSTSEEFSYRVTLMKIISEYDAKERINEKKIALEQEMQNISNASGAKYEQLTLEHSMLEKINFNETTYSEGPLGIIAFLGVGTIFTGILLIIGLSTIFSNEATTGMNQILLSSKHGRKKVTSAKLFAAVVYVTFIIGIQFIINIGINTMLYTSQGWSSPIHKLDIFRDSPYAFNLLEYFSVQMMLHTLFALGFAMLILLISSLSKTSVKSIIISSILFILPLILSSFRISGLEDFIRYSYYNMMKVDEFFRFFEVFHIFGTPVLEPIAASIVFTIISIVFTLLLYPIINRKQVS</sequence>